<dbReference type="GO" id="GO:0000278">
    <property type="term" value="P:mitotic cell cycle"/>
    <property type="evidence" value="ECO:0007669"/>
    <property type="project" value="TreeGrafter"/>
</dbReference>
<dbReference type="InterPro" id="IPR024604">
    <property type="entry name" value="GSG2_C"/>
</dbReference>
<evidence type="ECO:0000256" key="1">
    <source>
        <dbReference type="ARBA" id="ARBA00012513"/>
    </source>
</evidence>
<dbReference type="GO" id="GO:0005524">
    <property type="term" value="F:ATP binding"/>
    <property type="evidence" value="ECO:0007669"/>
    <property type="project" value="UniProtKB-KW"/>
</dbReference>
<dbReference type="GO" id="GO:0005634">
    <property type="term" value="C:nucleus"/>
    <property type="evidence" value="ECO:0007669"/>
    <property type="project" value="TreeGrafter"/>
</dbReference>
<evidence type="ECO:0000313" key="10">
    <source>
        <dbReference type="EMBL" id="KHN14217.1"/>
    </source>
</evidence>
<dbReference type="Pfam" id="PF12330">
    <property type="entry name" value="Haspin_kinase"/>
    <property type="match status" value="1"/>
</dbReference>
<keyword evidence="3 10" id="KW-0808">Transferase</keyword>
<gene>
    <name evidence="10" type="ORF">glysoja_028615</name>
</gene>
<comment type="catalytic activity">
    <reaction evidence="7">
        <text>L-threonyl-[protein] + ATP = O-phospho-L-threonyl-[protein] + ADP + H(+)</text>
        <dbReference type="Rhea" id="RHEA:46608"/>
        <dbReference type="Rhea" id="RHEA-COMP:11060"/>
        <dbReference type="Rhea" id="RHEA-COMP:11605"/>
        <dbReference type="ChEBI" id="CHEBI:15378"/>
        <dbReference type="ChEBI" id="CHEBI:30013"/>
        <dbReference type="ChEBI" id="CHEBI:30616"/>
        <dbReference type="ChEBI" id="CHEBI:61977"/>
        <dbReference type="ChEBI" id="CHEBI:456216"/>
        <dbReference type="EC" id="2.7.11.1"/>
    </reaction>
</comment>
<proteinExistence type="predicted"/>
<dbReference type="GO" id="GO:0072354">
    <property type="term" value="F:histone H3T3 kinase activity"/>
    <property type="evidence" value="ECO:0007669"/>
    <property type="project" value="TreeGrafter"/>
</dbReference>
<dbReference type="EMBL" id="KN661836">
    <property type="protein sequence ID" value="KHN14217.1"/>
    <property type="molecule type" value="Genomic_DNA"/>
</dbReference>
<reference evidence="10" key="1">
    <citation type="submission" date="2014-07" db="EMBL/GenBank/DDBJ databases">
        <title>Identification of a novel salt tolerance gene in wild soybean by whole-genome sequencing.</title>
        <authorList>
            <person name="Lam H.-M."/>
            <person name="Qi X."/>
            <person name="Li M.-W."/>
            <person name="Liu X."/>
            <person name="Xie M."/>
            <person name="Ni M."/>
            <person name="Xu X."/>
        </authorList>
    </citation>
    <scope>NUCLEOTIDE SEQUENCE [LARGE SCALE GENOMIC DNA]</scope>
    <source>
        <tissue evidence="10">Root</tissue>
    </source>
</reference>
<accession>A0A0B2Q342</accession>
<dbReference type="GO" id="GO:0005737">
    <property type="term" value="C:cytoplasm"/>
    <property type="evidence" value="ECO:0007669"/>
    <property type="project" value="TreeGrafter"/>
</dbReference>
<dbReference type="SMART" id="SM01331">
    <property type="entry name" value="DUF3635"/>
    <property type="match status" value="1"/>
</dbReference>
<keyword evidence="6" id="KW-0067">ATP-binding</keyword>
<comment type="catalytic activity">
    <reaction evidence="8">
        <text>L-seryl-[protein] + ATP = O-phospho-L-seryl-[protein] + ADP + H(+)</text>
        <dbReference type="Rhea" id="RHEA:17989"/>
        <dbReference type="Rhea" id="RHEA-COMP:9863"/>
        <dbReference type="Rhea" id="RHEA-COMP:11604"/>
        <dbReference type="ChEBI" id="CHEBI:15378"/>
        <dbReference type="ChEBI" id="CHEBI:29999"/>
        <dbReference type="ChEBI" id="CHEBI:30616"/>
        <dbReference type="ChEBI" id="CHEBI:83421"/>
        <dbReference type="ChEBI" id="CHEBI:456216"/>
        <dbReference type="EC" id="2.7.11.1"/>
    </reaction>
</comment>
<sequence length="208" mass="23224">MLSAPSGKGSEDIEAAVKKLSLVSTSSSMDDDQINPFSVLLSICGQSAPSVLQDIFSRGNILVGRSDSETLQFTLNGKNMLIKTHGLIISIIDFTLSTINTGDSILYLDLSSDPDLFKGPKGDKQSETYRRMKEVTEDCWEGSCPKTNVLWLIYLVDILLMKKSFERTTKHERDLRSLKKRLDKYDSAKEAVLDPFFTDLFIESDPKA</sequence>
<dbReference type="AlphaFoldDB" id="A0A0B2Q342"/>
<dbReference type="GO" id="GO:0106310">
    <property type="term" value="F:protein serine kinase activity"/>
    <property type="evidence" value="ECO:0007669"/>
    <property type="project" value="RHEA"/>
</dbReference>
<dbReference type="Proteomes" id="UP000053555">
    <property type="component" value="Unassembled WGS sequence"/>
</dbReference>
<evidence type="ECO:0000256" key="8">
    <source>
        <dbReference type="ARBA" id="ARBA00048679"/>
    </source>
</evidence>
<evidence type="ECO:0000259" key="9">
    <source>
        <dbReference type="SMART" id="SM01331"/>
    </source>
</evidence>
<dbReference type="Gene3D" id="1.10.510.10">
    <property type="entry name" value="Transferase(Phosphotransferase) domain 1"/>
    <property type="match status" value="1"/>
</dbReference>
<dbReference type="PANTHER" id="PTHR24419:SF18">
    <property type="entry name" value="SERINE_THREONINE-PROTEIN KINASE HASPIN"/>
    <property type="match status" value="1"/>
</dbReference>
<organism evidence="10">
    <name type="scientific">Glycine soja</name>
    <name type="common">Wild soybean</name>
    <dbReference type="NCBI Taxonomy" id="3848"/>
    <lineage>
        <taxon>Eukaryota</taxon>
        <taxon>Viridiplantae</taxon>
        <taxon>Streptophyta</taxon>
        <taxon>Embryophyta</taxon>
        <taxon>Tracheophyta</taxon>
        <taxon>Spermatophyta</taxon>
        <taxon>Magnoliopsida</taxon>
        <taxon>eudicotyledons</taxon>
        <taxon>Gunneridae</taxon>
        <taxon>Pentapetalae</taxon>
        <taxon>rosids</taxon>
        <taxon>fabids</taxon>
        <taxon>Fabales</taxon>
        <taxon>Fabaceae</taxon>
        <taxon>Papilionoideae</taxon>
        <taxon>50 kb inversion clade</taxon>
        <taxon>NPAAA clade</taxon>
        <taxon>indigoferoid/millettioid clade</taxon>
        <taxon>Phaseoleae</taxon>
        <taxon>Glycine</taxon>
        <taxon>Glycine subgen. Soja</taxon>
    </lineage>
</organism>
<evidence type="ECO:0000256" key="3">
    <source>
        <dbReference type="ARBA" id="ARBA00022679"/>
    </source>
</evidence>
<protein>
    <recommendedName>
        <fullName evidence="1">non-specific serine/threonine protein kinase</fullName>
        <ecNumber evidence="1">2.7.11.1</ecNumber>
    </recommendedName>
</protein>
<dbReference type="PANTHER" id="PTHR24419">
    <property type="entry name" value="INTERLEUKIN-1 RECEPTOR-ASSOCIATED KINASE"/>
    <property type="match status" value="1"/>
</dbReference>
<keyword evidence="5 10" id="KW-0418">Kinase</keyword>
<dbReference type="EC" id="2.7.11.1" evidence="1"/>
<name>A0A0B2Q342_GLYSO</name>
<evidence type="ECO:0000256" key="6">
    <source>
        <dbReference type="ARBA" id="ARBA00022840"/>
    </source>
</evidence>
<evidence type="ECO:0000256" key="7">
    <source>
        <dbReference type="ARBA" id="ARBA00047899"/>
    </source>
</evidence>
<feature type="domain" description="Serine/threonine-protein kinase haspin C-terminal" evidence="9">
    <location>
        <begin position="114"/>
        <end position="197"/>
    </location>
</feature>
<evidence type="ECO:0000256" key="5">
    <source>
        <dbReference type="ARBA" id="ARBA00022777"/>
    </source>
</evidence>
<evidence type="ECO:0000256" key="4">
    <source>
        <dbReference type="ARBA" id="ARBA00022741"/>
    </source>
</evidence>
<dbReference type="SMR" id="A0A0B2Q342"/>
<keyword evidence="4" id="KW-0547">Nucleotide-binding</keyword>
<evidence type="ECO:0000256" key="2">
    <source>
        <dbReference type="ARBA" id="ARBA00022527"/>
    </source>
</evidence>
<dbReference type="GO" id="GO:0035556">
    <property type="term" value="P:intracellular signal transduction"/>
    <property type="evidence" value="ECO:0007669"/>
    <property type="project" value="TreeGrafter"/>
</dbReference>
<keyword evidence="2" id="KW-0723">Serine/threonine-protein kinase</keyword>